<sequence>MKIRCRSLLCRVFPEWSSWTNQGSCSRTCGGGRQKKVRRCLTGDNCDGRHMIRIQCNTHDCAARREVWGPWRNDGGCSRTCGGGRRRQRRTCQSKSRCVGSSIREIDCNTNRCDKSAWGSWRNEGGCSKTCGGGKRRQRRTCLHGSGCVGRNTREVNCNTNRCPSIAVWGPWRNEGSCSKTCGEGRRRQRRTCRNGSGCVGPTTREINCNAGRCQPNPVWGPWRNEGSCSKTCGEGRRRQRRTCRNGSGCVGPTTREVNCNNDRCQSNQVWGPWRNSGTCSRTCGGGKIVQIRTCQTGSNCVGLSRREVPCNTPACRPRPSWSAWTSYSQCGVTCGSGTQYRTRSCRYGNNCPGNARQERSCNSPNLCQECECSPSSSCVDQWPDWCSQFVTPSLSDCLSNEGTIYTFCKKSCGACQQSCSCEQKDEPSGHWGRWGSWGSCSKTCGSGVQRRQRTCSASSCPGSGSMERSCNRGSCGVSGGWGECSRSCGDGTQRYFSSSGQVTRFRDCNLASCPQAQCRSPFFVRYGKNSHRCCDASQLSNSACGVSGQEGRVVNGEDAIRKRWPWMVFLNLDPNRANAFCGGMLVSERYVITAAHCLILAGELRFDFRSIQALLGALNFEDRSSHVQVRGVRALHIHPSYQAIQYGYDIAILELSTPANLGGSHIKPICLPKGERVPDDVICVAAGWGRTTNAAGADPKSSILQEVQIRTIPFDVCAQGYGQTTIGGNLRENYMICAGKIAGGPDTCAGDSGGPLMCQRCSSCAWTLAGVTSFGPDSCGQEGLPGVYTRVSFYGSWIDGVVGERLASGDLPSCS</sequence>
<dbReference type="Gene3D" id="2.40.10.10">
    <property type="entry name" value="Trypsin-like serine proteases"/>
    <property type="match status" value="1"/>
</dbReference>
<dbReference type="PROSITE" id="PS00135">
    <property type="entry name" value="TRYPSIN_SER"/>
    <property type="match status" value="1"/>
</dbReference>
<protein>
    <recommendedName>
        <fullName evidence="3">Peptidase S1 domain-containing protein</fullName>
    </recommendedName>
</protein>
<dbReference type="EMBL" id="CAWYQH010000046">
    <property type="protein sequence ID" value="CAK8677724.1"/>
    <property type="molecule type" value="Genomic_DNA"/>
</dbReference>
<dbReference type="SMART" id="SM00020">
    <property type="entry name" value="Tryp_SPc"/>
    <property type="match status" value="1"/>
</dbReference>
<keyword evidence="1" id="KW-1015">Disulfide bond</keyword>
<evidence type="ECO:0000313" key="4">
    <source>
        <dbReference type="EMBL" id="CAK8677724.1"/>
    </source>
</evidence>
<keyword evidence="5" id="KW-1185">Reference proteome</keyword>
<dbReference type="InterPro" id="IPR036383">
    <property type="entry name" value="TSP1_rpt_sf"/>
</dbReference>
<evidence type="ECO:0000256" key="1">
    <source>
        <dbReference type="ARBA" id="ARBA00023157"/>
    </source>
</evidence>
<name>A0ABP0FDJ0_CLALP</name>
<dbReference type="SUPFAM" id="SSF82895">
    <property type="entry name" value="TSP-1 type 1 repeat"/>
    <property type="match status" value="8"/>
</dbReference>
<dbReference type="PANTHER" id="PTHR24253">
    <property type="entry name" value="TRANSMEMBRANE PROTEASE SERINE"/>
    <property type="match status" value="1"/>
</dbReference>
<dbReference type="Pfam" id="PF00090">
    <property type="entry name" value="TSP_1"/>
    <property type="match status" value="6"/>
</dbReference>
<dbReference type="InterPro" id="IPR033116">
    <property type="entry name" value="TRYPSIN_SER"/>
</dbReference>
<dbReference type="SMART" id="SM00209">
    <property type="entry name" value="TSP1"/>
    <property type="match status" value="9"/>
</dbReference>
<accession>A0ABP0FDJ0</accession>
<dbReference type="PANTHER" id="PTHR24253:SF176">
    <property type="entry name" value="CORIN, ISOFORM B"/>
    <property type="match status" value="1"/>
</dbReference>
<organism evidence="4 5">
    <name type="scientific">Clavelina lepadiformis</name>
    <name type="common">Light-bulb sea squirt</name>
    <name type="synonym">Ascidia lepadiformis</name>
    <dbReference type="NCBI Taxonomy" id="159417"/>
    <lineage>
        <taxon>Eukaryota</taxon>
        <taxon>Metazoa</taxon>
        <taxon>Chordata</taxon>
        <taxon>Tunicata</taxon>
        <taxon>Ascidiacea</taxon>
        <taxon>Aplousobranchia</taxon>
        <taxon>Clavelinidae</taxon>
        <taxon>Clavelina</taxon>
    </lineage>
</organism>
<dbReference type="Proteomes" id="UP001642483">
    <property type="component" value="Unassembled WGS sequence"/>
</dbReference>
<feature type="domain" description="Peptidase S1" evidence="3">
    <location>
        <begin position="554"/>
        <end position="804"/>
    </location>
</feature>
<keyword evidence="2" id="KW-0720">Serine protease</keyword>
<dbReference type="InterPro" id="IPR001254">
    <property type="entry name" value="Trypsin_dom"/>
</dbReference>
<dbReference type="InterPro" id="IPR018114">
    <property type="entry name" value="TRYPSIN_HIS"/>
</dbReference>
<comment type="caution">
    <text evidence="4">The sequence shown here is derived from an EMBL/GenBank/DDBJ whole genome shotgun (WGS) entry which is preliminary data.</text>
</comment>
<keyword evidence="2" id="KW-0645">Protease</keyword>
<dbReference type="InterPro" id="IPR001314">
    <property type="entry name" value="Peptidase_S1A"/>
</dbReference>
<dbReference type="SUPFAM" id="SSF50494">
    <property type="entry name" value="Trypsin-like serine proteases"/>
    <property type="match status" value="1"/>
</dbReference>
<dbReference type="InterPro" id="IPR000884">
    <property type="entry name" value="TSP1_rpt"/>
</dbReference>
<dbReference type="CDD" id="cd00190">
    <property type="entry name" value="Tryp_SPc"/>
    <property type="match status" value="1"/>
</dbReference>
<dbReference type="PROSITE" id="PS50092">
    <property type="entry name" value="TSP1"/>
    <property type="match status" value="8"/>
</dbReference>
<dbReference type="InterPro" id="IPR043504">
    <property type="entry name" value="Peptidase_S1_PA_chymotrypsin"/>
</dbReference>
<dbReference type="PRINTS" id="PR00722">
    <property type="entry name" value="CHYMOTRYPSIN"/>
</dbReference>
<dbReference type="PROSITE" id="PS50240">
    <property type="entry name" value="TRYPSIN_DOM"/>
    <property type="match status" value="1"/>
</dbReference>
<keyword evidence="2" id="KW-0378">Hydrolase</keyword>
<dbReference type="Pfam" id="PF00089">
    <property type="entry name" value="Trypsin"/>
    <property type="match status" value="1"/>
</dbReference>
<proteinExistence type="predicted"/>
<dbReference type="InterPro" id="IPR009003">
    <property type="entry name" value="Peptidase_S1_PA"/>
</dbReference>
<dbReference type="PROSITE" id="PS00134">
    <property type="entry name" value="TRYPSIN_HIS"/>
    <property type="match status" value="1"/>
</dbReference>
<evidence type="ECO:0000256" key="2">
    <source>
        <dbReference type="RuleBase" id="RU363034"/>
    </source>
</evidence>
<reference evidence="4 5" key="1">
    <citation type="submission" date="2024-02" db="EMBL/GenBank/DDBJ databases">
        <authorList>
            <person name="Daric V."/>
            <person name="Darras S."/>
        </authorList>
    </citation>
    <scope>NUCLEOTIDE SEQUENCE [LARGE SCALE GENOMIC DNA]</scope>
</reference>
<gene>
    <name evidence="4" type="ORF">CVLEPA_LOCUS7723</name>
</gene>
<dbReference type="Gene3D" id="2.20.100.10">
    <property type="entry name" value="Thrombospondin type-1 (TSP1) repeat"/>
    <property type="match status" value="8"/>
</dbReference>
<evidence type="ECO:0000313" key="5">
    <source>
        <dbReference type="Proteomes" id="UP001642483"/>
    </source>
</evidence>
<evidence type="ECO:0000259" key="3">
    <source>
        <dbReference type="PROSITE" id="PS50240"/>
    </source>
</evidence>